<name>A0AAD7ZFS9_DIPPU</name>
<dbReference type="PANTHER" id="PTHR23423">
    <property type="entry name" value="ORGANIC SOLUTE TRANSPORTER-RELATED"/>
    <property type="match status" value="1"/>
</dbReference>
<proteinExistence type="predicted"/>
<feature type="non-terminal residue" evidence="6">
    <location>
        <position position="1"/>
    </location>
</feature>
<feature type="transmembrane region" description="Helical" evidence="5">
    <location>
        <begin position="54"/>
        <end position="80"/>
    </location>
</feature>
<gene>
    <name evidence="6" type="ORF">L9F63_004771</name>
</gene>
<keyword evidence="2 5" id="KW-0812">Transmembrane</keyword>
<feature type="transmembrane region" description="Helical" evidence="5">
    <location>
        <begin position="100"/>
        <end position="119"/>
    </location>
</feature>
<evidence type="ECO:0000313" key="7">
    <source>
        <dbReference type="Proteomes" id="UP001233999"/>
    </source>
</evidence>
<keyword evidence="7" id="KW-1185">Reference proteome</keyword>
<evidence type="ECO:0000256" key="1">
    <source>
        <dbReference type="ARBA" id="ARBA00004141"/>
    </source>
</evidence>
<organism evidence="6 7">
    <name type="scientific">Diploptera punctata</name>
    <name type="common">Pacific beetle cockroach</name>
    <dbReference type="NCBI Taxonomy" id="6984"/>
    <lineage>
        <taxon>Eukaryota</taxon>
        <taxon>Metazoa</taxon>
        <taxon>Ecdysozoa</taxon>
        <taxon>Arthropoda</taxon>
        <taxon>Hexapoda</taxon>
        <taxon>Insecta</taxon>
        <taxon>Pterygota</taxon>
        <taxon>Neoptera</taxon>
        <taxon>Polyneoptera</taxon>
        <taxon>Dictyoptera</taxon>
        <taxon>Blattodea</taxon>
        <taxon>Blaberoidea</taxon>
        <taxon>Blaberidae</taxon>
        <taxon>Diplopterinae</taxon>
        <taxon>Diploptera</taxon>
    </lineage>
</organism>
<dbReference type="Pfam" id="PF03619">
    <property type="entry name" value="Solute_trans_a"/>
    <property type="match status" value="1"/>
</dbReference>
<accession>A0AAD7ZFS9</accession>
<reference evidence="6" key="2">
    <citation type="submission" date="2023-05" db="EMBL/GenBank/DDBJ databases">
        <authorList>
            <person name="Fouks B."/>
        </authorList>
    </citation>
    <scope>NUCLEOTIDE SEQUENCE</scope>
    <source>
        <strain evidence="6">Stay&amp;Tobe</strain>
        <tissue evidence="6">Testes</tissue>
    </source>
</reference>
<evidence type="ECO:0000256" key="4">
    <source>
        <dbReference type="ARBA" id="ARBA00023136"/>
    </source>
</evidence>
<reference evidence="6" key="1">
    <citation type="journal article" date="2023" name="IScience">
        <title>Live-bearing cockroach genome reveals convergent evolutionary mechanisms linked to viviparity in insects and beyond.</title>
        <authorList>
            <person name="Fouks B."/>
            <person name="Harrison M.C."/>
            <person name="Mikhailova A.A."/>
            <person name="Marchal E."/>
            <person name="English S."/>
            <person name="Carruthers M."/>
            <person name="Jennings E.C."/>
            <person name="Chiamaka E.L."/>
            <person name="Frigard R.A."/>
            <person name="Pippel M."/>
            <person name="Attardo G.M."/>
            <person name="Benoit J.B."/>
            <person name="Bornberg-Bauer E."/>
            <person name="Tobe S.S."/>
        </authorList>
    </citation>
    <scope>NUCLEOTIDE SEQUENCE</scope>
    <source>
        <tissue evidence="6">Testes</tissue>
    </source>
</reference>
<comment type="caution">
    <text evidence="6">The sequence shown here is derived from an EMBL/GenBank/DDBJ whole genome shotgun (WGS) entry which is preliminary data.</text>
</comment>
<comment type="subcellular location">
    <subcellularLocation>
        <location evidence="1">Membrane</location>
        <topology evidence="1">Multi-pass membrane protein</topology>
    </subcellularLocation>
</comment>
<evidence type="ECO:0000256" key="3">
    <source>
        <dbReference type="ARBA" id="ARBA00022989"/>
    </source>
</evidence>
<dbReference type="GO" id="GO:0016020">
    <property type="term" value="C:membrane"/>
    <property type="evidence" value="ECO:0007669"/>
    <property type="project" value="UniProtKB-SubCell"/>
</dbReference>
<dbReference type="InterPro" id="IPR005178">
    <property type="entry name" value="Ostalpha/TMEM184C"/>
</dbReference>
<evidence type="ECO:0000256" key="2">
    <source>
        <dbReference type="ARBA" id="ARBA00022692"/>
    </source>
</evidence>
<evidence type="ECO:0000313" key="6">
    <source>
        <dbReference type="EMBL" id="KAJ9579586.1"/>
    </source>
</evidence>
<dbReference type="Proteomes" id="UP001233999">
    <property type="component" value="Unassembled WGS sequence"/>
</dbReference>
<evidence type="ECO:0000256" key="5">
    <source>
        <dbReference type="SAM" id="Phobius"/>
    </source>
</evidence>
<protein>
    <recommendedName>
        <fullName evidence="8">Organic solute transporter alpha-like protein</fullName>
    </recommendedName>
</protein>
<dbReference type="AlphaFoldDB" id="A0AAD7ZFS9"/>
<keyword evidence="4 5" id="KW-0472">Membrane</keyword>
<sequence>MEFGKYAENINDAAVVTAKHVGTLGKISSNNMTPSILNNTVICQVDAVPSMHEYYTAINVLGITLFTVGGASVLFILLMYIDTLKHIMKNAPPLVKTHSAFVLSVYPVVALATYCAIVVPRAQLLAEAVTQGVFMAALYQQFCLLVAYCGGEAELIRRVKPNSLNPRVGPCCCYPCCCLPLLTVD</sequence>
<keyword evidence="3 5" id="KW-1133">Transmembrane helix</keyword>
<feature type="transmembrane region" description="Helical" evidence="5">
    <location>
        <begin position="131"/>
        <end position="150"/>
    </location>
</feature>
<dbReference type="EMBL" id="JASPKZ010008385">
    <property type="protein sequence ID" value="KAJ9579586.1"/>
    <property type="molecule type" value="Genomic_DNA"/>
</dbReference>
<evidence type="ECO:0008006" key="8">
    <source>
        <dbReference type="Google" id="ProtNLM"/>
    </source>
</evidence>